<evidence type="ECO:0000256" key="1">
    <source>
        <dbReference type="SAM" id="MobiDB-lite"/>
    </source>
</evidence>
<keyword evidence="3" id="KW-1185">Reference proteome</keyword>
<evidence type="ECO:0000313" key="2">
    <source>
        <dbReference type="EMBL" id="CAG8546472.1"/>
    </source>
</evidence>
<dbReference type="EMBL" id="CAJVQB010001698">
    <property type="protein sequence ID" value="CAG8546472.1"/>
    <property type="molecule type" value="Genomic_DNA"/>
</dbReference>
<sequence length="49" mass="5708">MYSQQTLCPGCFEQEETRFKEKEAPKQKKPEDQGALSSNTSSQEKRERN</sequence>
<protein>
    <submittedName>
        <fullName evidence="2">44355_t:CDS:1</fullName>
    </submittedName>
</protein>
<comment type="caution">
    <text evidence="2">The sequence shown here is derived from an EMBL/GenBank/DDBJ whole genome shotgun (WGS) entry which is preliminary data.</text>
</comment>
<reference evidence="2 3" key="1">
    <citation type="submission" date="2021-06" db="EMBL/GenBank/DDBJ databases">
        <authorList>
            <person name="Kallberg Y."/>
            <person name="Tangrot J."/>
            <person name="Rosling A."/>
        </authorList>
    </citation>
    <scope>NUCLEOTIDE SEQUENCE [LARGE SCALE GENOMIC DNA]</scope>
    <source>
        <strain evidence="2 3">120-4 pot B 10/14</strain>
    </source>
</reference>
<feature type="region of interest" description="Disordered" evidence="1">
    <location>
        <begin position="17"/>
        <end position="49"/>
    </location>
</feature>
<proteinExistence type="predicted"/>
<accession>A0ABN7UA15</accession>
<organism evidence="2 3">
    <name type="scientific">Gigaspora margarita</name>
    <dbReference type="NCBI Taxonomy" id="4874"/>
    <lineage>
        <taxon>Eukaryota</taxon>
        <taxon>Fungi</taxon>
        <taxon>Fungi incertae sedis</taxon>
        <taxon>Mucoromycota</taxon>
        <taxon>Glomeromycotina</taxon>
        <taxon>Glomeromycetes</taxon>
        <taxon>Diversisporales</taxon>
        <taxon>Gigasporaceae</taxon>
        <taxon>Gigaspora</taxon>
    </lineage>
</organism>
<name>A0ABN7UA15_GIGMA</name>
<feature type="compositionally biased region" description="Basic and acidic residues" evidence="1">
    <location>
        <begin position="17"/>
        <end position="32"/>
    </location>
</feature>
<gene>
    <name evidence="2" type="ORF">GMARGA_LOCUS4342</name>
</gene>
<dbReference type="Proteomes" id="UP000789901">
    <property type="component" value="Unassembled WGS sequence"/>
</dbReference>
<evidence type="ECO:0000313" key="3">
    <source>
        <dbReference type="Proteomes" id="UP000789901"/>
    </source>
</evidence>